<accession>A0A445BT60</accession>
<proteinExistence type="predicted"/>
<dbReference type="Proteomes" id="UP000289738">
    <property type="component" value="Chromosome A08"/>
</dbReference>
<reference evidence="1 2" key="1">
    <citation type="submission" date="2019-01" db="EMBL/GenBank/DDBJ databases">
        <title>Sequencing of cultivated peanut Arachis hypogaea provides insights into genome evolution and oil improvement.</title>
        <authorList>
            <person name="Chen X."/>
        </authorList>
    </citation>
    <scope>NUCLEOTIDE SEQUENCE [LARGE SCALE GENOMIC DNA]</scope>
    <source>
        <strain evidence="2">cv. Fuhuasheng</strain>
        <tissue evidence="1">Leaves</tissue>
    </source>
</reference>
<dbReference type="EMBL" id="SDMP01000008">
    <property type="protein sequence ID" value="RYR41808.1"/>
    <property type="molecule type" value="Genomic_DNA"/>
</dbReference>
<comment type="caution">
    <text evidence="1">The sequence shown here is derived from an EMBL/GenBank/DDBJ whole genome shotgun (WGS) entry which is preliminary data.</text>
</comment>
<evidence type="ECO:0008006" key="3">
    <source>
        <dbReference type="Google" id="ProtNLM"/>
    </source>
</evidence>
<dbReference type="PANTHER" id="PTHR31672:SF2">
    <property type="entry name" value="F-BOX DOMAIN-CONTAINING PROTEIN"/>
    <property type="match status" value="1"/>
</dbReference>
<organism evidence="1 2">
    <name type="scientific">Arachis hypogaea</name>
    <name type="common">Peanut</name>
    <dbReference type="NCBI Taxonomy" id="3818"/>
    <lineage>
        <taxon>Eukaryota</taxon>
        <taxon>Viridiplantae</taxon>
        <taxon>Streptophyta</taxon>
        <taxon>Embryophyta</taxon>
        <taxon>Tracheophyta</taxon>
        <taxon>Spermatophyta</taxon>
        <taxon>Magnoliopsida</taxon>
        <taxon>eudicotyledons</taxon>
        <taxon>Gunneridae</taxon>
        <taxon>Pentapetalae</taxon>
        <taxon>rosids</taxon>
        <taxon>fabids</taxon>
        <taxon>Fabales</taxon>
        <taxon>Fabaceae</taxon>
        <taxon>Papilionoideae</taxon>
        <taxon>50 kb inversion clade</taxon>
        <taxon>dalbergioids sensu lato</taxon>
        <taxon>Dalbergieae</taxon>
        <taxon>Pterocarpus clade</taxon>
        <taxon>Arachis</taxon>
    </lineage>
</organism>
<name>A0A445BT60_ARAHY</name>
<evidence type="ECO:0000313" key="2">
    <source>
        <dbReference type="Proteomes" id="UP000289738"/>
    </source>
</evidence>
<dbReference type="InterPro" id="IPR050796">
    <property type="entry name" value="SCF_F-box_component"/>
</dbReference>
<evidence type="ECO:0000313" key="1">
    <source>
        <dbReference type="EMBL" id="RYR41808.1"/>
    </source>
</evidence>
<sequence>MKIFTQTDLKTAARCRAASTTWHVRLSSDEFRRDITLTNIRKHHKVLLQISDQETYCSTESFCLVNCIDGEIVVALMLKELGPRGWWSVISSDCGMVCVRYSTTDFDLRFLVWNPLLRFARQLDDLADTLYRQAVIENAFGYRAGADNYYVVHMSKRHIVDSFLHCNIFNSAEGCWKHRYINDQRLTHLGASSVFHLGKAVWVYWGGRGATIATHVVVLDADTFLLSKISINLSSIQHVQEMHVLDGIPHLFGYERSPHGLSTIWCKIDLESMCVVSFIERRVAGQLGIPWNPVTIMGNRMITMRENNHKRVRGANGGFVTKILLDQINLVSRHKVIVFKGEWPSDISIQGVIIVGVGSLVP</sequence>
<gene>
    <name evidence="1" type="ORF">Ahy_A08g038242</name>
</gene>
<dbReference type="AlphaFoldDB" id="A0A445BT60"/>
<dbReference type="PANTHER" id="PTHR31672">
    <property type="entry name" value="BNACNNG10540D PROTEIN"/>
    <property type="match status" value="1"/>
</dbReference>
<protein>
    <recommendedName>
        <fullName evidence="3">F-box associated domain-containing protein</fullName>
    </recommendedName>
</protein>
<keyword evidence="2" id="KW-1185">Reference proteome</keyword>